<name>A0A1E7QZ25_9GAMM</name>
<keyword evidence="2" id="KW-0732">Signal</keyword>
<keyword evidence="4" id="KW-1185">Reference proteome</keyword>
<proteinExistence type="predicted"/>
<evidence type="ECO:0008006" key="5">
    <source>
        <dbReference type="Google" id="ProtNLM"/>
    </source>
</evidence>
<evidence type="ECO:0000313" key="4">
    <source>
        <dbReference type="Proteomes" id="UP000185895"/>
    </source>
</evidence>
<evidence type="ECO:0000256" key="2">
    <source>
        <dbReference type="SAM" id="SignalP"/>
    </source>
</evidence>
<dbReference type="EMBL" id="MKKK01000067">
    <property type="protein sequence ID" value="OEY92317.1"/>
    <property type="molecule type" value="Genomic_DNA"/>
</dbReference>
<dbReference type="AlphaFoldDB" id="A0A1E7QZ25"/>
<organism evidence="3 4">
    <name type="scientific">Acinetobacter qingfengensis</name>
    <dbReference type="NCBI Taxonomy" id="1262585"/>
    <lineage>
        <taxon>Bacteria</taxon>
        <taxon>Pseudomonadati</taxon>
        <taxon>Pseudomonadota</taxon>
        <taxon>Gammaproteobacteria</taxon>
        <taxon>Moraxellales</taxon>
        <taxon>Moraxellaceae</taxon>
        <taxon>Acinetobacter</taxon>
    </lineage>
</organism>
<protein>
    <recommendedName>
        <fullName evidence="5">Capsid protein</fullName>
    </recommendedName>
</protein>
<keyword evidence="1" id="KW-0812">Transmembrane</keyword>
<keyword evidence="1" id="KW-0472">Membrane</keyword>
<feature type="chain" id="PRO_5009201012" description="Capsid protein" evidence="2">
    <location>
        <begin position="29"/>
        <end position="76"/>
    </location>
</feature>
<comment type="caution">
    <text evidence="3">The sequence shown here is derived from an EMBL/GenBank/DDBJ whole genome shotgun (WGS) entry which is preliminary data.</text>
</comment>
<gene>
    <name evidence="3" type="ORF">BJI46_05800</name>
</gene>
<evidence type="ECO:0000256" key="1">
    <source>
        <dbReference type="SAM" id="Phobius"/>
    </source>
</evidence>
<reference evidence="3 4" key="1">
    <citation type="submission" date="2016-09" db="EMBL/GenBank/DDBJ databases">
        <authorList>
            <person name="Capua I."/>
            <person name="De Benedictis P."/>
            <person name="Joannis T."/>
            <person name="Lombin L.H."/>
            <person name="Cattoli G."/>
        </authorList>
    </citation>
    <scope>NUCLEOTIDE SEQUENCE [LARGE SCALE GENOMIC DNA]</scope>
    <source>
        <strain evidence="3 4">ANC 4671</strain>
    </source>
</reference>
<keyword evidence="1" id="KW-1133">Transmembrane helix</keyword>
<feature type="transmembrane region" description="Helical" evidence="1">
    <location>
        <begin position="52"/>
        <end position="69"/>
    </location>
</feature>
<accession>A0A1E7QZ25</accession>
<sequence>MKSYCQNKYASWGAAATVTALTVSSAHAADGDLDVTAFTSGLTTVSSNVKIIFAAALVILGLFVAWRYTKRGANSA</sequence>
<evidence type="ECO:0000313" key="3">
    <source>
        <dbReference type="EMBL" id="OEY92317.1"/>
    </source>
</evidence>
<feature type="signal peptide" evidence="2">
    <location>
        <begin position="1"/>
        <end position="28"/>
    </location>
</feature>
<dbReference type="STRING" id="1262585.BJI46_05800"/>
<dbReference type="Proteomes" id="UP000185895">
    <property type="component" value="Unassembled WGS sequence"/>
</dbReference>